<evidence type="ECO:0000259" key="2">
    <source>
        <dbReference type="Pfam" id="PF12728"/>
    </source>
</evidence>
<evidence type="ECO:0000256" key="1">
    <source>
        <dbReference type="SAM" id="MobiDB-lite"/>
    </source>
</evidence>
<evidence type="ECO:0000313" key="4">
    <source>
        <dbReference type="Proteomes" id="UP000305398"/>
    </source>
</evidence>
<organism evidence="3 4">
    <name type="scientific">Hymenobacter jejuensis</name>
    <dbReference type="NCBI Taxonomy" id="2502781"/>
    <lineage>
        <taxon>Bacteria</taxon>
        <taxon>Pseudomonadati</taxon>
        <taxon>Bacteroidota</taxon>
        <taxon>Cytophagia</taxon>
        <taxon>Cytophagales</taxon>
        <taxon>Hymenobacteraceae</taxon>
        <taxon>Hymenobacter</taxon>
    </lineage>
</organism>
<dbReference type="NCBIfam" id="TIGR01764">
    <property type="entry name" value="excise"/>
    <property type="match status" value="1"/>
</dbReference>
<dbReference type="AlphaFoldDB" id="A0A5B8A0P2"/>
<dbReference type="SUPFAM" id="SSF46955">
    <property type="entry name" value="Putative DNA-binding domain"/>
    <property type="match status" value="1"/>
</dbReference>
<dbReference type="EMBL" id="CP040896">
    <property type="protein sequence ID" value="QDA60263.1"/>
    <property type="molecule type" value="Genomic_DNA"/>
</dbReference>
<accession>A0A5B8A0P2</accession>
<keyword evidence="4" id="KW-1185">Reference proteome</keyword>
<dbReference type="Pfam" id="PF12728">
    <property type="entry name" value="HTH_17"/>
    <property type="match status" value="1"/>
</dbReference>
<proteinExistence type="predicted"/>
<dbReference type="InterPro" id="IPR010093">
    <property type="entry name" value="SinI_DNA-bd"/>
</dbReference>
<dbReference type="InterPro" id="IPR041657">
    <property type="entry name" value="HTH_17"/>
</dbReference>
<name>A0A5B8A0P2_9BACT</name>
<gene>
    <name evidence="3" type="ORF">FHG12_09120</name>
</gene>
<dbReference type="Proteomes" id="UP000305398">
    <property type="component" value="Chromosome"/>
</dbReference>
<evidence type="ECO:0000313" key="3">
    <source>
        <dbReference type="EMBL" id="QDA60263.1"/>
    </source>
</evidence>
<feature type="region of interest" description="Disordered" evidence="1">
    <location>
        <begin position="92"/>
        <end position="112"/>
    </location>
</feature>
<dbReference type="OrthoDB" id="1097811at2"/>
<feature type="domain" description="Helix-turn-helix" evidence="2">
    <location>
        <begin position="44"/>
        <end position="91"/>
    </location>
</feature>
<protein>
    <submittedName>
        <fullName evidence="3">Helix-turn-helix domain-containing protein</fullName>
    </submittedName>
</protein>
<sequence>MQMVIVTTPDQLEAVVLDKLWPRILFELNKRAEAPASTADTETLLTIREAAKLLDVCQQTVHDWKRRGVLPYHKMGGRTYLKRADLLNALKAHQRTEKPARKSAQAPSHVGR</sequence>
<dbReference type="KEGG" id="hyj:FHG12_09120"/>
<reference evidence="3 4" key="1">
    <citation type="submission" date="2019-06" db="EMBL/GenBank/DDBJ databases">
        <authorList>
            <person name="Srinivasan S."/>
        </authorList>
    </citation>
    <scope>NUCLEOTIDE SEQUENCE [LARGE SCALE GENOMIC DNA]</scope>
    <source>
        <strain evidence="3 4">17J68-5</strain>
    </source>
</reference>
<dbReference type="RefSeq" id="WP_139515441.1">
    <property type="nucleotide sequence ID" value="NZ_CP040896.1"/>
</dbReference>
<dbReference type="InterPro" id="IPR009061">
    <property type="entry name" value="DNA-bd_dom_put_sf"/>
</dbReference>
<dbReference type="GO" id="GO:0003677">
    <property type="term" value="F:DNA binding"/>
    <property type="evidence" value="ECO:0007669"/>
    <property type="project" value="InterPro"/>
</dbReference>